<protein>
    <submittedName>
        <fullName evidence="4">Efflux transporter periplasmic adaptor subunit</fullName>
    </submittedName>
</protein>
<dbReference type="InterPro" id="IPR050465">
    <property type="entry name" value="UPF0194_transport"/>
</dbReference>
<dbReference type="GO" id="GO:0030313">
    <property type="term" value="C:cell envelope"/>
    <property type="evidence" value="ECO:0007669"/>
    <property type="project" value="UniProtKB-SubCell"/>
</dbReference>
<comment type="caution">
    <text evidence="4">The sequence shown here is derived from an EMBL/GenBank/DDBJ whole genome shotgun (WGS) entry which is preliminary data.</text>
</comment>
<dbReference type="Gene3D" id="2.40.50.100">
    <property type="match status" value="1"/>
</dbReference>
<dbReference type="PANTHER" id="PTHR32347">
    <property type="entry name" value="EFFLUX SYSTEM COMPONENT YKNX-RELATED"/>
    <property type="match status" value="1"/>
</dbReference>
<dbReference type="GO" id="GO:1990195">
    <property type="term" value="C:macrolide transmembrane transporter complex"/>
    <property type="evidence" value="ECO:0007669"/>
    <property type="project" value="InterPro"/>
</dbReference>
<comment type="subcellular location">
    <subcellularLocation>
        <location evidence="1">Cell envelope</location>
    </subcellularLocation>
</comment>
<dbReference type="Proteomes" id="UP000094025">
    <property type="component" value="Unassembled WGS sequence"/>
</dbReference>
<evidence type="ECO:0000256" key="2">
    <source>
        <dbReference type="ARBA" id="ARBA00023054"/>
    </source>
</evidence>
<dbReference type="GO" id="GO:1990961">
    <property type="term" value="P:xenobiotic detoxification by transmembrane export across the plasma membrane"/>
    <property type="evidence" value="ECO:0007669"/>
    <property type="project" value="InterPro"/>
</dbReference>
<proteinExistence type="predicted"/>
<dbReference type="GO" id="GO:0019898">
    <property type="term" value="C:extrinsic component of membrane"/>
    <property type="evidence" value="ECO:0007669"/>
    <property type="project" value="InterPro"/>
</dbReference>
<dbReference type="AlphaFoldDB" id="A0A178XIL4"/>
<feature type="domain" description="YknX-like C-terminal permuted SH3-like" evidence="3">
    <location>
        <begin position="330"/>
        <end position="396"/>
    </location>
</feature>
<dbReference type="SUPFAM" id="SSF111369">
    <property type="entry name" value="HlyD-like secretion proteins"/>
    <property type="match status" value="1"/>
</dbReference>
<evidence type="ECO:0000313" key="4">
    <source>
        <dbReference type="EMBL" id="OAP35079.1"/>
    </source>
</evidence>
<gene>
    <name evidence="4" type="ORF">AU381_25250</name>
</gene>
<keyword evidence="2" id="KW-0175">Coiled coil</keyword>
<dbReference type="PANTHER" id="PTHR32347:SF29">
    <property type="entry name" value="UPF0194 MEMBRANE PROTEIN YBHG"/>
    <property type="match status" value="1"/>
</dbReference>
<dbReference type="Gene3D" id="6.10.140.1990">
    <property type="match status" value="1"/>
</dbReference>
<evidence type="ECO:0000256" key="1">
    <source>
        <dbReference type="ARBA" id="ARBA00004196"/>
    </source>
</evidence>
<dbReference type="EMBL" id="LPUX01000067">
    <property type="protein sequence ID" value="OAP35079.1"/>
    <property type="molecule type" value="Genomic_DNA"/>
</dbReference>
<evidence type="ECO:0000313" key="5">
    <source>
        <dbReference type="Proteomes" id="UP000094025"/>
    </source>
</evidence>
<dbReference type="Gene3D" id="2.40.420.20">
    <property type="match status" value="1"/>
</dbReference>
<dbReference type="Pfam" id="PF25989">
    <property type="entry name" value="YknX_C"/>
    <property type="match status" value="1"/>
</dbReference>
<organism evidence="4 5">
    <name type="scientific">Sinorhizobium glycinis</name>
    <dbReference type="NCBI Taxonomy" id="1472378"/>
    <lineage>
        <taxon>Bacteria</taxon>
        <taxon>Pseudomonadati</taxon>
        <taxon>Pseudomonadota</taxon>
        <taxon>Alphaproteobacteria</taxon>
        <taxon>Hyphomicrobiales</taxon>
        <taxon>Rhizobiaceae</taxon>
        <taxon>Sinorhizobium/Ensifer group</taxon>
        <taxon>Sinorhizobium</taxon>
    </lineage>
</organism>
<sequence>MSVAKRRLAIWGSLLVLLVAGIAYALRPQPIQVDLAVAEAGTLRVTIDEEGETRVRDVYTLHAPLRGQLQRITAEPGDIVKAGETLLAQIEPAAPAFLDARTEAELQAAVEAARAAHNLAAAELNKAKADLTFAEGERARARMLIERRTISQRSLEDAERAYSVAQANLATAEAGLKVREHELHQARSRLLSRQEIRSRSGACECIAVTAPVSGVVLQVMRRSEGVVEAGTPLLDIGDPADLEIVANLLSEDAVRIKPGQQALVTGWGGEDLKAVVQRIEPFGQTKVSALGIEEQRVDVVLDFADPPERWRSLGHGYRVDVRVILFEGEVLRLPLGALFRQREDWAVFVAAEGRAQLRPVGVGQRNSLAVEIREGLLPGDRVILYPSDRIKDGVAIVER</sequence>
<keyword evidence="5" id="KW-1185">Reference proteome</keyword>
<accession>A0A178XIL4</accession>
<dbReference type="InterPro" id="IPR058637">
    <property type="entry name" value="YknX-like_C"/>
</dbReference>
<evidence type="ECO:0000259" key="3">
    <source>
        <dbReference type="Pfam" id="PF25989"/>
    </source>
</evidence>
<name>A0A178XIL4_9HYPH</name>
<reference evidence="4 5" key="1">
    <citation type="journal article" date="2016" name="Int. J. Syst. Evol. Microbiol.">
        <title>Ensifer glycinis sp. nov., an novel rhizobial species associated with Glycine spp.</title>
        <authorList>
            <person name="Yan H."/>
            <person name="Yan J."/>
            <person name="Sui X.H."/>
            <person name="Wang E.T."/>
            <person name="Chen W.X."/>
            <person name="Zhang X.X."/>
            <person name="Chen W.F."/>
        </authorList>
    </citation>
    <scope>NUCLEOTIDE SEQUENCE [LARGE SCALE GENOMIC DNA]</scope>
    <source>
        <strain evidence="4 5">CCBAU 23380</strain>
    </source>
</reference>
<dbReference type="RefSeq" id="WP_064244326.1">
    <property type="nucleotide sequence ID" value="NZ_LPUX01000067.1"/>
</dbReference>
<dbReference type="OrthoDB" id="9791520at2"/>
<dbReference type="STRING" id="1472378.AU381_25250"/>
<dbReference type="InterPro" id="IPR030190">
    <property type="entry name" value="MacA_alpha-hairpin_sf"/>
</dbReference>